<dbReference type="SUPFAM" id="SSF47370">
    <property type="entry name" value="Bromodomain"/>
    <property type="match status" value="1"/>
</dbReference>
<dbReference type="Pfam" id="PF00439">
    <property type="entry name" value="Bromodomain"/>
    <property type="match status" value="1"/>
</dbReference>
<gene>
    <name evidence="2" type="ORF">SMTD_LOCUS21616</name>
</gene>
<organism evidence="2 3">
    <name type="scientific">Schistosoma mattheei</name>
    <dbReference type="NCBI Taxonomy" id="31246"/>
    <lineage>
        <taxon>Eukaryota</taxon>
        <taxon>Metazoa</taxon>
        <taxon>Spiralia</taxon>
        <taxon>Lophotrochozoa</taxon>
        <taxon>Platyhelminthes</taxon>
        <taxon>Trematoda</taxon>
        <taxon>Digenea</taxon>
        <taxon>Strigeidida</taxon>
        <taxon>Schistosomatoidea</taxon>
        <taxon>Schistosomatidae</taxon>
        <taxon>Schistosoma</taxon>
    </lineage>
</organism>
<evidence type="ECO:0000313" key="3">
    <source>
        <dbReference type="Proteomes" id="UP000269396"/>
    </source>
</evidence>
<keyword evidence="1" id="KW-0103">Bromodomain</keyword>
<dbReference type="AlphaFoldDB" id="A0A183Q4S8"/>
<dbReference type="InterPro" id="IPR040240">
    <property type="entry name" value="TAF1"/>
</dbReference>
<dbReference type="Gene3D" id="1.20.920.10">
    <property type="entry name" value="Bromodomain-like"/>
    <property type="match status" value="1"/>
</dbReference>
<dbReference type="SMART" id="SM00297">
    <property type="entry name" value="BROMO"/>
    <property type="match status" value="1"/>
</dbReference>
<dbReference type="GO" id="GO:0051123">
    <property type="term" value="P:RNA polymerase II preinitiation complex assembly"/>
    <property type="evidence" value="ECO:0007669"/>
    <property type="project" value="TreeGrafter"/>
</dbReference>
<dbReference type="GO" id="GO:0004402">
    <property type="term" value="F:histone acetyltransferase activity"/>
    <property type="evidence" value="ECO:0007669"/>
    <property type="project" value="InterPro"/>
</dbReference>
<dbReference type="InterPro" id="IPR001487">
    <property type="entry name" value="Bromodomain"/>
</dbReference>
<dbReference type="InterPro" id="IPR036427">
    <property type="entry name" value="Bromodomain-like_sf"/>
</dbReference>
<dbReference type="PANTHER" id="PTHR13900">
    <property type="entry name" value="TRANSCRIPTION INITIATION FACTOR TFIID"/>
    <property type="match status" value="1"/>
</dbReference>
<keyword evidence="3" id="KW-1185">Reference proteome</keyword>
<dbReference type="PRINTS" id="PR00503">
    <property type="entry name" value="BROMODOMAIN"/>
</dbReference>
<reference evidence="2 3" key="1">
    <citation type="submission" date="2018-11" db="EMBL/GenBank/DDBJ databases">
        <authorList>
            <consortium name="Pathogen Informatics"/>
        </authorList>
    </citation>
    <scope>NUCLEOTIDE SEQUENCE [LARGE SCALE GENOMIC DNA]</scope>
    <source>
        <strain>Denwood</strain>
        <strain evidence="3">Zambia</strain>
    </source>
</reference>
<evidence type="ECO:0000313" key="2">
    <source>
        <dbReference type="EMBL" id="VDP85280.1"/>
    </source>
</evidence>
<dbReference type="GO" id="GO:0005669">
    <property type="term" value="C:transcription factor TFIID complex"/>
    <property type="evidence" value="ECO:0007669"/>
    <property type="project" value="InterPro"/>
</dbReference>
<dbReference type="GO" id="GO:0016251">
    <property type="term" value="F:RNA polymerase II general transcription initiation factor activity"/>
    <property type="evidence" value="ECO:0007669"/>
    <property type="project" value="InterPro"/>
</dbReference>
<proteinExistence type="predicted"/>
<name>A0A183Q4S8_9TREM</name>
<dbReference type="EMBL" id="UZAL01047887">
    <property type="protein sequence ID" value="VDP85280.1"/>
    <property type="molecule type" value="Genomic_DNA"/>
</dbReference>
<dbReference type="STRING" id="31246.A0A183Q4S8"/>
<dbReference type="GO" id="GO:0017025">
    <property type="term" value="F:TBP-class protein binding"/>
    <property type="evidence" value="ECO:0007669"/>
    <property type="project" value="InterPro"/>
</dbReference>
<accession>A0A183Q4S8</accession>
<sequence length="186" mass="21758">MWFSRPSIRSISCRYSAYTETAMKMCSHVMEQFCHKELKLMRLESLVNPLLDEDDLVGLSYLLQQAIEAMRGVEHSRPFHIPDYYKIISNPMDLSTLEKLVKENRFRSREEFFVQIELILSNCITFNGNESPLTEIAQKMLQAARTRLEQDKETLDTIEANIRRSVGFICIKNKILYMAIFVSLSY</sequence>
<dbReference type="Proteomes" id="UP000269396">
    <property type="component" value="Unassembled WGS sequence"/>
</dbReference>
<dbReference type="PROSITE" id="PS50014">
    <property type="entry name" value="BROMODOMAIN_2"/>
    <property type="match status" value="1"/>
</dbReference>
<dbReference type="PANTHER" id="PTHR13900:SF0">
    <property type="entry name" value="TRANSCRIPTION INITIATION FACTOR TFIID SUBUNIT 1"/>
    <property type="match status" value="1"/>
</dbReference>
<protein>
    <submittedName>
        <fullName evidence="2">Uncharacterized protein</fullName>
    </submittedName>
</protein>
<evidence type="ECO:0000256" key="1">
    <source>
        <dbReference type="ARBA" id="ARBA00023117"/>
    </source>
</evidence>